<protein>
    <submittedName>
        <fullName evidence="1">Uncharacterized protein</fullName>
    </submittedName>
</protein>
<organism evidence="1 2">
    <name type="scientific">Bacillus mycoides</name>
    <dbReference type="NCBI Taxonomy" id="1405"/>
    <lineage>
        <taxon>Bacteria</taxon>
        <taxon>Bacillati</taxon>
        <taxon>Bacillota</taxon>
        <taxon>Bacilli</taxon>
        <taxon>Bacillales</taxon>
        <taxon>Bacillaceae</taxon>
        <taxon>Bacillus</taxon>
        <taxon>Bacillus cereus group</taxon>
    </lineage>
</organism>
<evidence type="ECO:0000313" key="1">
    <source>
        <dbReference type="EMBL" id="PJN70576.1"/>
    </source>
</evidence>
<dbReference type="EMBL" id="MKZQ01000028">
    <property type="protein sequence ID" value="PJN70576.1"/>
    <property type="molecule type" value="Genomic_DNA"/>
</dbReference>
<reference evidence="1 2" key="1">
    <citation type="submission" date="2016-10" db="EMBL/GenBank/DDBJ databases">
        <title>Genome Sequence of Bacillus weihenstephanensis GM6LP.</title>
        <authorList>
            <person name="Poehlein A."/>
            <person name="Wemheuer F."/>
            <person name="Hollensteiner J."/>
            <person name="Wemheuer B."/>
        </authorList>
    </citation>
    <scope>NUCLEOTIDE SEQUENCE [LARGE SCALE GENOMIC DNA]</scope>
    <source>
        <strain evidence="1 2">GM6LP</strain>
    </source>
</reference>
<evidence type="ECO:0000313" key="2">
    <source>
        <dbReference type="Proteomes" id="UP000236165"/>
    </source>
</evidence>
<comment type="caution">
    <text evidence="1">The sequence shown here is derived from an EMBL/GenBank/DDBJ whole genome shotgun (WGS) entry which is preliminary data.</text>
</comment>
<dbReference type="RefSeq" id="WP_199190708.1">
    <property type="nucleotide sequence ID" value="NZ_MKZP01000043.1"/>
</dbReference>
<name>A0AAP8H010_BACMY</name>
<accession>A0AAP8H010</accession>
<sequence length="46" mass="5246">MQKQFSASLVAFAILTSMSSEHNEVVTNSKEETEEVDLMSIFPFEY</sequence>
<gene>
    <name evidence="1" type="ORF">BACWE_25040</name>
</gene>
<proteinExistence type="predicted"/>
<dbReference type="AlphaFoldDB" id="A0AAP8H010"/>
<dbReference type="Proteomes" id="UP000236165">
    <property type="component" value="Unassembled WGS sequence"/>
</dbReference>